<dbReference type="AlphaFoldDB" id="A0A3M7RI77"/>
<proteinExistence type="predicted"/>
<name>A0A3M7RI77_BRAPC</name>
<comment type="caution">
    <text evidence="1">The sequence shown here is derived from an EMBL/GenBank/DDBJ whole genome shotgun (WGS) entry which is preliminary data.</text>
</comment>
<organism evidence="1 2">
    <name type="scientific">Brachionus plicatilis</name>
    <name type="common">Marine rotifer</name>
    <name type="synonym">Brachionus muelleri</name>
    <dbReference type="NCBI Taxonomy" id="10195"/>
    <lineage>
        <taxon>Eukaryota</taxon>
        <taxon>Metazoa</taxon>
        <taxon>Spiralia</taxon>
        <taxon>Gnathifera</taxon>
        <taxon>Rotifera</taxon>
        <taxon>Eurotatoria</taxon>
        <taxon>Monogononta</taxon>
        <taxon>Pseudotrocha</taxon>
        <taxon>Ploima</taxon>
        <taxon>Brachionidae</taxon>
        <taxon>Brachionus</taxon>
    </lineage>
</organism>
<protein>
    <submittedName>
        <fullName evidence="1">Uncharacterized protein</fullName>
    </submittedName>
</protein>
<gene>
    <name evidence="1" type="ORF">BpHYR1_035093</name>
</gene>
<evidence type="ECO:0000313" key="2">
    <source>
        <dbReference type="Proteomes" id="UP000276133"/>
    </source>
</evidence>
<evidence type="ECO:0000313" key="1">
    <source>
        <dbReference type="EMBL" id="RNA22998.1"/>
    </source>
</evidence>
<sequence>MKNLWVLAIMCPNVHKKLMWKNLKSQNQRKKQSNKNSEDGMISIKNYCNIVLNEVLLQIFVQFVFEIHNKIYMPASLSDQNGKIFTKIIFNRNQKAKKNI</sequence>
<dbReference type="EMBL" id="REGN01003365">
    <property type="protein sequence ID" value="RNA22998.1"/>
    <property type="molecule type" value="Genomic_DNA"/>
</dbReference>
<accession>A0A3M7RI77</accession>
<keyword evidence="2" id="KW-1185">Reference proteome</keyword>
<reference evidence="1 2" key="1">
    <citation type="journal article" date="2018" name="Sci. Rep.">
        <title>Genomic signatures of local adaptation to the degree of environmental predictability in rotifers.</title>
        <authorList>
            <person name="Franch-Gras L."/>
            <person name="Hahn C."/>
            <person name="Garcia-Roger E.M."/>
            <person name="Carmona M.J."/>
            <person name="Serra M."/>
            <person name="Gomez A."/>
        </authorList>
    </citation>
    <scope>NUCLEOTIDE SEQUENCE [LARGE SCALE GENOMIC DNA]</scope>
    <source>
        <strain evidence="1">HYR1</strain>
    </source>
</reference>
<dbReference type="Proteomes" id="UP000276133">
    <property type="component" value="Unassembled WGS sequence"/>
</dbReference>